<dbReference type="SUPFAM" id="SSF51905">
    <property type="entry name" value="FAD/NAD(P)-binding domain"/>
    <property type="match status" value="2"/>
</dbReference>
<accession>A0A1S2Z1V7</accession>
<proteinExistence type="inferred from homology"/>
<sequence>MEKKVAIVGAGISGLLACKYVLEIGLHPIVFEAEDDVGGIWRHTIQSTKLQTPKQDFQFSDFPWDSSIKEDVPHNEQVLDYIKSYANHFSIIPHIKFNSKVIDIDFVGESNEEINSWKLWSGNNSPFGSKGRWHITIEDTKNFSTEVHKVEFVILCIGKYSGLPNIPTFPPGKGPEVFKGEAMHSMDYSALDNDVAAKLIKDKSVTIVGSGKSALDTAVECATLNGVAHPCTIIHGTSHWVLPTLSVWGISLALLYFNRFAEFLVHKPGEPFFLALVAFLLAPLRWGIGKIVELYLKGNLPMKKYGIEPKHSFLRDWDACRIFILPEYFFDKLNEGSIVIKKSKSFWFSKEGLIVNEEAKPLETDIVIFATGYKGDQKLKSIFKSPLFQNQIIGSTNVTVPLYRQIIHPRIPQLAIIGFAESISNLYSNEIRCKWLAHFLEGNIELPNIKNMEKDIKIWEDNMTQYVRNWKSCINTCGIWYNDQLCKDMKCNPRRKNTTFTEIFEPYGPSDYKGLIRK</sequence>
<dbReference type="PANTHER" id="PTHR23023">
    <property type="entry name" value="DIMETHYLANILINE MONOOXYGENASE"/>
    <property type="match status" value="1"/>
</dbReference>
<dbReference type="STRING" id="3827.A0A1S2Z1V7"/>
<evidence type="ECO:0000256" key="2">
    <source>
        <dbReference type="ARBA" id="ARBA00009183"/>
    </source>
</evidence>
<keyword evidence="4 7" id="KW-0274">FAD</keyword>
<dbReference type="Proteomes" id="UP000087171">
    <property type="component" value="Unplaced"/>
</dbReference>
<dbReference type="Gene3D" id="3.50.50.60">
    <property type="entry name" value="FAD/NAD(P)-binding domain"/>
    <property type="match status" value="2"/>
</dbReference>
<dbReference type="EC" id="1.-.-.-" evidence="7"/>
<dbReference type="RefSeq" id="XP_004513491.1">
    <property type="nucleotide sequence ID" value="XM_004513434.3"/>
</dbReference>
<dbReference type="GO" id="GO:0004499">
    <property type="term" value="F:N,N-dimethylaniline monooxygenase activity"/>
    <property type="evidence" value="ECO:0007669"/>
    <property type="project" value="InterPro"/>
</dbReference>
<dbReference type="GO" id="GO:0050660">
    <property type="term" value="F:flavin adenine dinucleotide binding"/>
    <property type="evidence" value="ECO:0007669"/>
    <property type="project" value="InterPro"/>
</dbReference>
<evidence type="ECO:0000256" key="5">
    <source>
        <dbReference type="ARBA" id="ARBA00022857"/>
    </source>
</evidence>
<dbReference type="eggNOG" id="KOG1399">
    <property type="taxonomic scope" value="Eukaryota"/>
</dbReference>
<dbReference type="KEGG" id="cam:101496839"/>
<name>A0A1S2Z1V7_CICAR</name>
<organism evidence="8 9">
    <name type="scientific">Cicer arietinum</name>
    <name type="common">Chickpea</name>
    <name type="synonym">Garbanzo</name>
    <dbReference type="NCBI Taxonomy" id="3827"/>
    <lineage>
        <taxon>Eukaryota</taxon>
        <taxon>Viridiplantae</taxon>
        <taxon>Streptophyta</taxon>
        <taxon>Embryophyta</taxon>
        <taxon>Tracheophyta</taxon>
        <taxon>Spermatophyta</taxon>
        <taxon>Magnoliopsida</taxon>
        <taxon>eudicotyledons</taxon>
        <taxon>Gunneridae</taxon>
        <taxon>Pentapetalae</taxon>
        <taxon>rosids</taxon>
        <taxon>fabids</taxon>
        <taxon>Fabales</taxon>
        <taxon>Fabaceae</taxon>
        <taxon>Papilionoideae</taxon>
        <taxon>50 kb inversion clade</taxon>
        <taxon>NPAAA clade</taxon>
        <taxon>Hologalegina</taxon>
        <taxon>IRL clade</taxon>
        <taxon>Cicereae</taxon>
        <taxon>Cicer</taxon>
    </lineage>
</organism>
<dbReference type="Pfam" id="PF00743">
    <property type="entry name" value="FMO-like"/>
    <property type="match status" value="1"/>
</dbReference>
<dbReference type="InterPro" id="IPR050346">
    <property type="entry name" value="FMO-like"/>
</dbReference>
<evidence type="ECO:0000313" key="9">
    <source>
        <dbReference type="RefSeq" id="XP_004513491.1"/>
    </source>
</evidence>
<dbReference type="PIRSF" id="PIRSF000332">
    <property type="entry name" value="FMO"/>
    <property type="match status" value="1"/>
</dbReference>
<dbReference type="PaxDb" id="3827-XP_004513491.1"/>
<dbReference type="InterPro" id="IPR020946">
    <property type="entry name" value="Flavin_mOase-like"/>
</dbReference>
<protein>
    <recommendedName>
        <fullName evidence="7">Flavin-containing monooxygenase</fullName>
        <ecNumber evidence="7">1.-.-.-</ecNumber>
    </recommendedName>
</protein>
<keyword evidence="8" id="KW-1185">Reference proteome</keyword>
<dbReference type="OrthoDB" id="66881at2759"/>
<dbReference type="FunFam" id="3.50.50.60:FF:000167">
    <property type="entry name" value="Flavin-containing monooxygenase"/>
    <property type="match status" value="1"/>
</dbReference>
<evidence type="ECO:0000256" key="1">
    <source>
        <dbReference type="ARBA" id="ARBA00001974"/>
    </source>
</evidence>
<reference evidence="9" key="1">
    <citation type="submission" date="2025-08" db="UniProtKB">
        <authorList>
            <consortium name="RefSeq"/>
        </authorList>
    </citation>
    <scope>IDENTIFICATION</scope>
    <source>
        <tissue evidence="9">Etiolated seedlings</tissue>
    </source>
</reference>
<dbReference type="PROSITE" id="PS51257">
    <property type="entry name" value="PROKAR_LIPOPROTEIN"/>
    <property type="match status" value="1"/>
</dbReference>
<dbReference type="InterPro" id="IPR000960">
    <property type="entry name" value="Flavin_mOase"/>
</dbReference>
<dbReference type="GO" id="GO:0050661">
    <property type="term" value="F:NADP binding"/>
    <property type="evidence" value="ECO:0007669"/>
    <property type="project" value="InterPro"/>
</dbReference>
<gene>
    <name evidence="9" type="primary">LOC101496839</name>
</gene>
<evidence type="ECO:0000256" key="3">
    <source>
        <dbReference type="ARBA" id="ARBA00022630"/>
    </source>
</evidence>
<keyword evidence="5" id="KW-0521">NADP</keyword>
<comment type="similarity">
    <text evidence="2 7">Belongs to the FMO family.</text>
</comment>
<evidence type="ECO:0000313" key="8">
    <source>
        <dbReference type="Proteomes" id="UP000087171"/>
    </source>
</evidence>
<evidence type="ECO:0000256" key="7">
    <source>
        <dbReference type="RuleBase" id="RU361177"/>
    </source>
</evidence>
<dbReference type="InterPro" id="IPR036188">
    <property type="entry name" value="FAD/NAD-bd_sf"/>
</dbReference>
<keyword evidence="7 9" id="KW-0503">Monooxygenase</keyword>
<evidence type="ECO:0000256" key="6">
    <source>
        <dbReference type="ARBA" id="ARBA00023002"/>
    </source>
</evidence>
<keyword evidence="6 7" id="KW-0560">Oxidoreductase</keyword>
<dbReference type="AlphaFoldDB" id="A0A1S2Z1V7"/>
<evidence type="ECO:0000256" key="4">
    <source>
        <dbReference type="ARBA" id="ARBA00022827"/>
    </source>
</evidence>
<keyword evidence="3 7" id="KW-0285">Flavoprotein</keyword>
<dbReference type="FunFam" id="3.50.50.60:FF:000169">
    <property type="entry name" value="Flavin-containing monooxygenase"/>
    <property type="match status" value="1"/>
</dbReference>
<comment type="cofactor">
    <cofactor evidence="1 7">
        <name>FAD</name>
        <dbReference type="ChEBI" id="CHEBI:57692"/>
    </cofactor>
</comment>
<dbReference type="GeneID" id="101496839"/>